<evidence type="ECO:0000256" key="3">
    <source>
        <dbReference type="ARBA" id="ARBA00023163"/>
    </source>
</evidence>
<dbReference type="SUPFAM" id="SSF46785">
    <property type="entry name" value="Winged helix' DNA-binding domain"/>
    <property type="match status" value="1"/>
</dbReference>
<evidence type="ECO:0000259" key="5">
    <source>
        <dbReference type="PROSITE" id="PS51000"/>
    </source>
</evidence>
<proteinExistence type="predicted"/>
<dbReference type="AlphaFoldDB" id="A0A3A4AXR5"/>
<dbReference type="InterPro" id="IPR018356">
    <property type="entry name" value="Tscrpt_reg_HTH_DeoR_CS"/>
</dbReference>
<comment type="caution">
    <text evidence="6">The sequence shown here is derived from an EMBL/GenBank/DDBJ whole genome shotgun (WGS) entry which is preliminary data.</text>
</comment>
<dbReference type="Proteomes" id="UP000265768">
    <property type="component" value="Unassembled WGS sequence"/>
</dbReference>
<dbReference type="Gene3D" id="1.10.10.10">
    <property type="entry name" value="Winged helix-like DNA-binding domain superfamily/Winged helix DNA-binding domain"/>
    <property type="match status" value="1"/>
</dbReference>
<dbReference type="Pfam" id="PF13280">
    <property type="entry name" value="WYL"/>
    <property type="match status" value="1"/>
</dbReference>
<keyword evidence="1" id="KW-0805">Transcription regulation</keyword>
<gene>
    <name evidence="6" type="ORF">D5H75_01210</name>
</gene>
<name>A0A3A4AXR5_9ACTN</name>
<keyword evidence="2" id="KW-0238">DNA-binding</keyword>
<dbReference type="GO" id="GO:0003677">
    <property type="term" value="F:DNA binding"/>
    <property type="evidence" value="ECO:0007669"/>
    <property type="project" value="UniProtKB-KW"/>
</dbReference>
<dbReference type="PROSITE" id="PS52050">
    <property type="entry name" value="WYL"/>
    <property type="match status" value="1"/>
</dbReference>
<feature type="domain" description="HTH deoR-type" evidence="5">
    <location>
        <begin position="52"/>
        <end position="107"/>
    </location>
</feature>
<dbReference type="GO" id="GO:0003700">
    <property type="term" value="F:DNA-binding transcription factor activity"/>
    <property type="evidence" value="ECO:0007669"/>
    <property type="project" value="InterPro"/>
</dbReference>
<dbReference type="InterPro" id="IPR013196">
    <property type="entry name" value="HTH_11"/>
</dbReference>
<dbReference type="Pfam" id="PF08279">
    <property type="entry name" value="HTH_11"/>
    <property type="match status" value="1"/>
</dbReference>
<dbReference type="InterPro" id="IPR036388">
    <property type="entry name" value="WH-like_DNA-bd_sf"/>
</dbReference>
<keyword evidence="3" id="KW-0804">Transcription</keyword>
<evidence type="ECO:0000313" key="6">
    <source>
        <dbReference type="EMBL" id="RJL35462.1"/>
    </source>
</evidence>
<organism evidence="6 7">
    <name type="scientific">Bailinhaonella thermotolerans</name>
    <dbReference type="NCBI Taxonomy" id="1070861"/>
    <lineage>
        <taxon>Bacteria</taxon>
        <taxon>Bacillati</taxon>
        <taxon>Actinomycetota</taxon>
        <taxon>Actinomycetes</taxon>
        <taxon>Streptosporangiales</taxon>
        <taxon>Streptosporangiaceae</taxon>
        <taxon>Bailinhaonella</taxon>
    </lineage>
</organism>
<dbReference type="PANTHER" id="PTHR34580:SF3">
    <property type="entry name" value="PROTEIN PAFB"/>
    <property type="match status" value="1"/>
</dbReference>
<dbReference type="PROSITE" id="PS00894">
    <property type="entry name" value="HTH_DEOR_1"/>
    <property type="match status" value="1"/>
</dbReference>
<dbReference type="InterPro" id="IPR051534">
    <property type="entry name" value="CBASS_pafABC_assoc_protein"/>
</dbReference>
<feature type="compositionally biased region" description="Basic and acidic residues" evidence="4">
    <location>
        <begin position="1"/>
        <end position="12"/>
    </location>
</feature>
<evidence type="ECO:0000256" key="1">
    <source>
        <dbReference type="ARBA" id="ARBA00023015"/>
    </source>
</evidence>
<reference evidence="6 7" key="1">
    <citation type="submission" date="2018-09" db="EMBL/GenBank/DDBJ databases">
        <title>YIM 75507 draft genome.</title>
        <authorList>
            <person name="Tang S."/>
            <person name="Feng Y."/>
        </authorList>
    </citation>
    <scope>NUCLEOTIDE SEQUENCE [LARGE SCALE GENOMIC DNA]</scope>
    <source>
        <strain evidence="6 7">YIM 75507</strain>
    </source>
</reference>
<evidence type="ECO:0000256" key="2">
    <source>
        <dbReference type="ARBA" id="ARBA00023125"/>
    </source>
</evidence>
<feature type="region of interest" description="Disordered" evidence="4">
    <location>
        <begin position="1"/>
        <end position="32"/>
    </location>
</feature>
<dbReference type="InterPro" id="IPR026881">
    <property type="entry name" value="WYL_dom"/>
</dbReference>
<evidence type="ECO:0000313" key="7">
    <source>
        <dbReference type="Proteomes" id="UP000265768"/>
    </source>
</evidence>
<dbReference type="InterPro" id="IPR001034">
    <property type="entry name" value="DeoR_HTH"/>
</dbReference>
<keyword evidence="7" id="KW-1185">Reference proteome</keyword>
<dbReference type="EMBL" id="QZEY01000001">
    <property type="protein sequence ID" value="RJL35462.1"/>
    <property type="molecule type" value="Genomic_DNA"/>
</dbReference>
<dbReference type="PANTHER" id="PTHR34580">
    <property type="match status" value="1"/>
</dbReference>
<dbReference type="PROSITE" id="PS51000">
    <property type="entry name" value="HTH_DEOR_2"/>
    <property type="match status" value="1"/>
</dbReference>
<accession>A0A3A4AXR5</accession>
<evidence type="ECO:0000256" key="4">
    <source>
        <dbReference type="SAM" id="MobiDB-lite"/>
    </source>
</evidence>
<sequence length="282" mass="30713">MPSRLPAREAAGRSRGSAISMTSARGRMRPDPVRDCGDTGLMTDFAPAGGDPAGRTLRLLELLAARPSWPAAELAARLEVSTRTVRRDVARLQSLGYAVESRPGPGGHYALRPGHRMPPLVFQDDEVVALVAALRMAEGILAGDAAHRALAKLSQVLPRRLRAVLDTAAAGSENAWGDRESVDPSTLAVLLRAAERDLVLRFGYRDRHGTFSRRRVEAVRCVYARGRWYVLAHDLDAGDWRVFRLDRVREPEAGEPGSGDRGRPAEDLAAWLATDFGRRPGG</sequence>
<dbReference type="InterPro" id="IPR036390">
    <property type="entry name" value="WH_DNA-bd_sf"/>
</dbReference>
<protein>
    <submittedName>
        <fullName evidence="6">WYL domain-containing protein</fullName>
    </submittedName>
</protein>